<dbReference type="Proteomes" id="UP001375240">
    <property type="component" value="Unassembled WGS sequence"/>
</dbReference>
<evidence type="ECO:0000256" key="1">
    <source>
        <dbReference type="ARBA" id="ARBA00004128"/>
    </source>
</evidence>
<evidence type="ECO:0000259" key="8">
    <source>
        <dbReference type="Pfam" id="PF00955"/>
    </source>
</evidence>
<protein>
    <recommendedName>
        <fullName evidence="8">Bicarbonate transporter-like transmembrane domain-containing protein</fullName>
    </recommendedName>
</protein>
<evidence type="ECO:0000256" key="5">
    <source>
        <dbReference type="ARBA" id="ARBA00022989"/>
    </source>
</evidence>
<dbReference type="GO" id="GO:0005886">
    <property type="term" value="C:plasma membrane"/>
    <property type="evidence" value="ECO:0007669"/>
    <property type="project" value="TreeGrafter"/>
</dbReference>
<dbReference type="EMBL" id="JAVHNQ010000006">
    <property type="protein sequence ID" value="KAK6343808.1"/>
    <property type="molecule type" value="Genomic_DNA"/>
</dbReference>
<dbReference type="FunFam" id="1.10.287.570:FF:000003">
    <property type="entry name" value="Anion exchange family protein"/>
    <property type="match status" value="1"/>
</dbReference>
<accession>A0AAV9UKB3</accession>
<comment type="similarity">
    <text evidence="2">Belongs to the anion exchanger (TC 2.A.31) family.</text>
</comment>
<keyword evidence="5" id="KW-1133">Transmembrane helix</keyword>
<gene>
    <name evidence="9" type="ORF">TWF696_007469</name>
</gene>
<dbReference type="Gene3D" id="1.10.287.570">
    <property type="entry name" value="Helical hairpin bin"/>
    <property type="match status" value="1"/>
</dbReference>
<keyword evidence="4" id="KW-0812">Transmembrane</keyword>
<dbReference type="Pfam" id="PF00955">
    <property type="entry name" value="HCO3_cotransp"/>
    <property type="match status" value="1"/>
</dbReference>
<feature type="region of interest" description="Disordered" evidence="7">
    <location>
        <begin position="1"/>
        <end position="29"/>
    </location>
</feature>
<dbReference type="PANTHER" id="PTHR11453:SF38">
    <property type="entry name" value="ANION TRANSPORTER (EUROFUNG)"/>
    <property type="match status" value="1"/>
</dbReference>
<name>A0AAV9UKB3_9PEZI</name>
<evidence type="ECO:0000256" key="7">
    <source>
        <dbReference type="SAM" id="MobiDB-lite"/>
    </source>
</evidence>
<keyword evidence="3" id="KW-0926">Vacuole</keyword>
<evidence type="ECO:0000256" key="2">
    <source>
        <dbReference type="ARBA" id="ARBA00010993"/>
    </source>
</evidence>
<keyword evidence="10" id="KW-1185">Reference proteome</keyword>
<organism evidence="9 10">
    <name type="scientific">Orbilia brochopaga</name>
    <dbReference type="NCBI Taxonomy" id="3140254"/>
    <lineage>
        <taxon>Eukaryota</taxon>
        <taxon>Fungi</taxon>
        <taxon>Dikarya</taxon>
        <taxon>Ascomycota</taxon>
        <taxon>Pezizomycotina</taxon>
        <taxon>Orbiliomycetes</taxon>
        <taxon>Orbiliales</taxon>
        <taxon>Orbiliaceae</taxon>
        <taxon>Orbilia</taxon>
    </lineage>
</organism>
<evidence type="ECO:0000256" key="3">
    <source>
        <dbReference type="ARBA" id="ARBA00022554"/>
    </source>
</evidence>
<sequence>MDRELQQFRQAQDRRSANAQSTAPPDDALSITSAISSAVGPEHVDKAAASGRSAHRARVAGNGLGASSDPDPDNGLAREKTHESVYEPLNPYTYVGARGWRKYRPLRPFRGIYHDIRRRLPYYASDFTDALTYRAVASTIRIYFVNLLPALAYTLDMYRRTGHFYGINEGLLSSALAAGIFGLFSAQPITIVGVTGTSFDPELLLPALGASSRRKLY</sequence>
<dbReference type="GO" id="GO:0046713">
    <property type="term" value="P:borate transport"/>
    <property type="evidence" value="ECO:0007669"/>
    <property type="project" value="TreeGrafter"/>
</dbReference>
<dbReference type="AlphaFoldDB" id="A0AAV9UKB3"/>
<dbReference type="InterPro" id="IPR011531">
    <property type="entry name" value="HCO3_transpt-like_TM_dom"/>
</dbReference>
<dbReference type="PANTHER" id="PTHR11453">
    <property type="entry name" value="ANION EXCHANGE PROTEIN"/>
    <property type="match status" value="1"/>
</dbReference>
<dbReference type="InterPro" id="IPR003020">
    <property type="entry name" value="HCO3_transpt_euk"/>
</dbReference>
<dbReference type="GO" id="GO:0005452">
    <property type="term" value="F:solute:inorganic anion antiporter activity"/>
    <property type="evidence" value="ECO:0007669"/>
    <property type="project" value="InterPro"/>
</dbReference>
<evidence type="ECO:0000313" key="10">
    <source>
        <dbReference type="Proteomes" id="UP001375240"/>
    </source>
</evidence>
<comment type="subcellular location">
    <subcellularLocation>
        <location evidence="1">Vacuole membrane</location>
        <topology evidence="1">Multi-pass membrane protein</topology>
    </subcellularLocation>
</comment>
<feature type="compositionally biased region" description="Basic and acidic residues" evidence="7">
    <location>
        <begin position="1"/>
        <end position="16"/>
    </location>
</feature>
<keyword evidence="6" id="KW-0472">Membrane</keyword>
<comment type="caution">
    <text evidence="9">The sequence shown here is derived from an EMBL/GenBank/DDBJ whole genome shotgun (WGS) entry which is preliminary data.</text>
</comment>
<feature type="domain" description="Bicarbonate transporter-like transmembrane" evidence="8">
    <location>
        <begin position="107"/>
        <end position="196"/>
    </location>
</feature>
<evidence type="ECO:0000313" key="9">
    <source>
        <dbReference type="EMBL" id="KAK6343808.1"/>
    </source>
</evidence>
<feature type="region of interest" description="Disordered" evidence="7">
    <location>
        <begin position="42"/>
        <end position="82"/>
    </location>
</feature>
<dbReference type="GO" id="GO:0005774">
    <property type="term" value="C:vacuolar membrane"/>
    <property type="evidence" value="ECO:0007669"/>
    <property type="project" value="UniProtKB-SubCell"/>
</dbReference>
<dbReference type="GO" id="GO:0050801">
    <property type="term" value="P:monoatomic ion homeostasis"/>
    <property type="evidence" value="ECO:0007669"/>
    <property type="project" value="TreeGrafter"/>
</dbReference>
<reference evidence="9 10" key="1">
    <citation type="submission" date="2019-10" db="EMBL/GenBank/DDBJ databases">
        <authorList>
            <person name="Palmer J.M."/>
        </authorList>
    </citation>
    <scope>NUCLEOTIDE SEQUENCE [LARGE SCALE GENOMIC DNA]</scope>
    <source>
        <strain evidence="9 10">TWF696</strain>
    </source>
</reference>
<dbReference type="GO" id="GO:0006820">
    <property type="term" value="P:monoatomic anion transport"/>
    <property type="evidence" value="ECO:0007669"/>
    <property type="project" value="InterPro"/>
</dbReference>
<evidence type="ECO:0000256" key="4">
    <source>
        <dbReference type="ARBA" id="ARBA00022692"/>
    </source>
</evidence>
<proteinExistence type="inferred from homology"/>
<evidence type="ECO:0000256" key="6">
    <source>
        <dbReference type="ARBA" id="ARBA00023136"/>
    </source>
</evidence>